<feature type="compositionally biased region" description="Acidic residues" evidence="1">
    <location>
        <begin position="76"/>
        <end position="86"/>
    </location>
</feature>
<organism evidence="2 3">
    <name type="scientific">Necator americanus</name>
    <name type="common">Human hookworm</name>
    <dbReference type="NCBI Taxonomy" id="51031"/>
    <lineage>
        <taxon>Eukaryota</taxon>
        <taxon>Metazoa</taxon>
        <taxon>Ecdysozoa</taxon>
        <taxon>Nematoda</taxon>
        <taxon>Chromadorea</taxon>
        <taxon>Rhabditida</taxon>
        <taxon>Rhabditina</taxon>
        <taxon>Rhabditomorpha</taxon>
        <taxon>Strongyloidea</taxon>
        <taxon>Ancylostomatidae</taxon>
        <taxon>Bunostominae</taxon>
        <taxon>Necator</taxon>
    </lineage>
</organism>
<feature type="compositionally biased region" description="Acidic residues" evidence="1">
    <location>
        <begin position="8"/>
        <end position="20"/>
    </location>
</feature>
<dbReference type="AlphaFoldDB" id="W2TN95"/>
<dbReference type="CTD" id="25347363"/>
<reference evidence="3" key="1">
    <citation type="journal article" date="2014" name="Nat. Genet.">
        <title>Genome of the human hookworm Necator americanus.</title>
        <authorList>
            <person name="Tang Y.T."/>
            <person name="Gao X."/>
            <person name="Rosa B.A."/>
            <person name="Abubucker S."/>
            <person name="Hallsworth-Pepin K."/>
            <person name="Martin J."/>
            <person name="Tyagi R."/>
            <person name="Heizer E."/>
            <person name="Zhang X."/>
            <person name="Bhonagiri-Palsikar V."/>
            <person name="Minx P."/>
            <person name="Warren W.C."/>
            <person name="Wang Q."/>
            <person name="Zhan B."/>
            <person name="Hotez P.J."/>
            <person name="Sternberg P.W."/>
            <person name="Dougall A."/>
            <person name="Gaze S.T."/>
            <person name="Mulvenna J."/>
            <person name="Sotillo J."/>
            <person name="Ranganathan S."/>
            <person name="Rabelo E.M."/>
            <person name="Wilson R.K."/>
            <person name="Felgner P.L."/>
            <person name="Bethony J."/>
            <person name="Hawdon J.M."/>
            <person name="Gasser R.B."/>
            <person name="Loukas A."/>
            <person name="Mitreva M."/>
        </authorList>
    </citation>
    <scope>NUCLEOTIDE SEQUENCE [LARGE SCALE GENOMIC DNA]</scope>
</reference>
<keyword evidence="3" id="KW-1185">Reference proteome</keyword>
<gene>
    <name evidence="2" type="ORF">NECAME_07333</name>
</gene>
<evidence type="ECO:0000313" key="2">
    <source>
        <dbReference type="EMBL" id="ETN83575.1"/>
    </source>
</evidence>
<feature type="region of interest" description="Disordered" evidence="1">
    <location>
        <begin position="1"/>
        <end position="35"/>
    </location>
</feature>
<accession>W2TN95</accession>
<dbReference type="STRING" id="51031.W2TN95"/>
<proteinExistence type="predicted"/>
<dbReference type="EMBL" id="KI658169">
    <property type="protein sequence ID" value="ETN83575.1"/>
    <property type="molecule type" value="Genomic_DNA"/>
</dbReference>
<evidence type="ECO:0000313" key="3">
    <source>
        <dbReference type="Proteomes" id="UP000053676"/>
    </source>
</evidence>
<name>W2TN95_NECAM</name>
<protein>
    <submittedName>
        <fullName evidence="2">Uncharacterized protein</fullName>
    </submittedName>
</protein>
<feature type="region of interest" description="Disordered" evidence="1">
    <location>
        <begin position="63"/>
        <end position="86"/>
    </location>
</feature>
<dbReference type="KEGG" id="nai:NECAME_07333"/>
<evidence type="ECO:0000256" key="1">
    <source>
        <dbReference type="SAM" id="MobiDB-lite"/>
    </source>
</evidence>
<dbReference type="Proteomes" id="UP000053676">
    <property type="component" value="Unassembled WGS sequence"/>
</dbReference>
<dbReference type="OrthoDB" id="19714at2759"/>
<sequence>MCACQELNPDEGDDFSDNEGDGSMAIDGDVDAMMSGDGWYTAANIGDGENIELSEEGRANLRRMLNQSNNGHGDQGECEEDEMEEQ</sequence>
<dbReference type="GeneID" id="25347363"/>